<evidence type="ECO:0000256" key="2">
    <source>
        <dbReference type="ARBA" id="ARBA00023002"/>
    </source>
</evidence>
<dbReference type="EMBL" id="MU157858">
    <property type="protein sequence ID" value="KAF9527832.1"/>
    <property type="molecule type" value="Genomic_DNA"/>
</dbReference>
<evidence type="ECO:0000313" key="5">
    <source>
        <dbReference type="Proteomes" id="UP000807306"/>
    </source>
</evidence>
<proteinExistence type="inferred from homology"/>
<organism evidence="4 5">
    <name type="scientific">Crepidotus variabilis</name>
    <dbReference type="NCBI Taxonomy" id="179855"/>
    <lineage>
        <taxon>Eukaryota</taxon>
        <taxon>Fungi</taxon>
        <taxon>Dikarya</taxon>
        <taxon>Basidiomycota</taxon>
        <taxon>Agaricomycotina</taxon>
        <taxon>Agaricomycetes</taxon>
        <taxon>Agaricomycetidae</taxon>
        <taxon>Agaricales</taxon>
        <taxon>Agaricineae</taxon>
        <taxon>Crepidotaceae</taxon>
        <taxon>Crepidotus</taxon>
    </lineage>
</organism>
<evidence type="ECO:0000256" key="1">
    <source>
        <dbReference type="ARBA" id="ARBA00004685"/>
    </source>
</evidence>
<dbReference type="PANTHER" id="PTHR33365">
    <property type="entry name" value="YALI0B05434P"/>
    <property type="match status" value="1"/>
</dbReference>
<accession>A0A9P6EF88</accession>
<protein>
    <submittedName>
        <fullName evidence="4">Uncharacterized protein</fullName>
    </submittedName>
</protein>
<dbReference type="InterPro" id="IPR021765">
    <property type="entry name" value="UstYa-like"/>
</dbReference>
<dbReference type="GO" id="GO:0043386">
    <property type="term" value="P:mycotoxin biosynthetic process"/>
    <property type="evidence" value="ECO:0007669"/>
    <property type="project" value="InterPro"/>
</dbReference>
<keyword evidence="2" id="KW-0560">Oxidoreductase</keyword>
<dbReference type="GO" id="GO:0016491">
    <property type="term" value="F:oxidoreductase activity"/>
    <property type="evidence" value="ECO:0007669"/>
    <property type="project" value="UniProtKB-KW"/>
</dbReference>
<dbReference type="PANTHER" id="PTHR33365:SF11">
    <property type="entry name" value="TAT PATHWAY SIGNAL SEQUENCE"/>
    <property type="match status" value="1"/>
</dbReference>
<comment type="caution">
    <text evidence="4">The sequence shown here is derived from an EMBL/GenBank/DDBJ whole genome shotgun (WGS) entry which is preliminary data.</text>
</comment>
<comment type="similarity">
    <text evidence="3">Belongs to the ustYa family.</text>
</comment>
<dbReference type="Pfam" id="PF11807">
    <property type="entry name" value="UstYa"/>
    <property type="match status" value="1"/>
</dbReference>
<name>A0A9P6EF88_9AGAR</name>
<dbReference type="OrthoDB" id="3687641at2759"/>
<reference evidence="4" key="1">
    <citation type="submission" date="2020-11" db="EMBL/GenBank/DDBJ databases">
        <authorList>
            <consortium name="DOE Joint Genome Institute"/>
            <person name="Ahrendt S."/>
            <person name="Riley R."/>
            <person name="Andreopoulos W."/>
            <person name="Labutti K."/>
            <person name="Pangilinan J."/>
            <person name="Ruiz-Duenas F.J."/>
            <person name="Barrasa J.M."/>
            <person name="Sanchez-Garcia M."/>
            <person name="Camarero S."/>
            <person name="Miyauchi S."/>
            <person name="Serrano A."/>
            <person name="Linde D."/>
            <person name="Babiker R."/>
            <person name="Drula E."/>
            <person name="Ayuso-Fernandez I."/>
            <person name="Pacheco R."/>
            <person name="Padilla G."/>
            <person name="Ferreira P."/>
            <person name="Barriuso J."/>
            <person name="Kellner H."/>
            <person name="Castanera R."/>
            <person name="Alfaro M."/>
            <person name="Ramirez L."/>
            <person name="Pisabarro A.G."/>
            <person name="Kuo A."/>
            <person name="Tritt A."/>
            <person name="Lipzen A."/>
            <person name="He G."/>
            <person name="Yan M."/>
            <person name="Ng V."/>
            <person name="Cullen D."/>
            <person name="Martin F."/>
            <person name="Rosso M.-N."/>
            <person name="Henrissat B."/>
            <person name="Hibbett D."/>
            <person name="Martinez A.T."/>
            <person name="Grigoriev I.V."/>
        </authorList>
    </citation>
    <scope>NUCLEOTIDE SEQUENCE</scope>
    <source>
        <strain evidence="4">CBS 506.95</strain>
    </source>
</reference>
<sequence>MVFEDNEHYGIHAVDEWETLTPSGHGWVVLGAERRAYAVSMYHQLHCLDGMRYDLTQSKIGKQPTKQILGHANHCYNYLRQELLCHSDLTLERAGANVTGSKVSHVCRDWVQIRDYMEKNHRENVDYLSSLQS</sequence>
<evidence type="ECO:0000313" key="4">
    <source>
        <dbReference type="EMBL" id="KAF9527832.1"/>
    </source>
</evidence>
<dbReference type="Proteomes" id="UP000807306">
    <property type="component" value="Unassembled WGS sequence"/>
</dbReference>
<gene>
    <name evidence="4" type="ORF">CPB83DRAFT_855692</name>
</gene>
<comment type="pathway">
    <text evidence="1">Mycotoxin biosynthesis.</text>
</comment>
<evidence type="ECO:0000256" key="3">
    <source>
        <dbReference type="ARBA" id="ARBA00035112"/>
    </source>
</evidence>
<keyword evidence="5" id="KW-1185">Reference proteome</keyword>
<dbReference type="AlphaFoldDB" id="A0A9P6EF88"/>